<sequence length="717" mass="81651">MIIGIDPSATQNEKFYYDNKIVKWFAYATIIWGVVGMLAGILAAFQLVYPGLNFSSAPTSFGRVRPIHTNAVIFAFVGNGIFMGVYYSLQRLCKARMFSDRLSKFHFWGWQSIIVLAALTLLFGYTTGKEYAELEWPIDILIALVWVAFGWNMFGTILKRRERHLYVAIWFYIATFITVAMLHIVNSVEIPVTLFKSYSWYAGVQDALVQWWYGHNAVAFFLTTPYLGLMYYFMPKAADRPVYSYRLSIIHFWALIFIYIWAGPHHLLYTALPDWAQSLGTVFSIMLLAPSWGGMLNGLLTLRGAWDKVRVDPVLKFMVVAVTAYGMATFEGPMLSLKSVNAISHFTDWTIAHVHVGALGWNGFLTFGILYYLIPRIFRTKLYSVQLANRHFWIGTLGIVLYVVPMYWAGFMQSLAWKEFTPEGTLKYQFMDTVKQMAPFYAMRGVGGVLFLIGALIMCYNLYKTIKTGNVLNEEAAEAPVLTREYVPHGKQHWHSWIERRPVHLLVWSLIVVAIGGIIEMIPTFMVSSNIPTIASVRPYTPLELQGRDIYVREGCYLCHSQMVRPFRSEVVRYGEYSKAGEFVYDHPFQWGSKRTGPDLARIGGKYPDSWHFNHMYEPSSISPGSIMPNYPWLFADEIDTAATAAKIRAMIAMGVPYEKGYDQRANADLAKQADGIVKNLANDKIKIKSNKEIVALIAYLQRVGTDIKLSEKTTSK</sequence>
<feature type="transmembrane region" description="Helical" evidence="21">
    <location>
        <begin position="107"/>
        <end position="126"/>
    </location>
</feature>
<keyword evidence="13 20" id="KW-0249">Electron transport</keyword>
<evidence type="ECO:0000256" key="3">
    <source>
        <dbReference type="ARBA" id="ARBA00004651"/>
    </source>
</evidence>
<organism evidence="24 25">
    <name type="scientific">Nemorincola caseinilytica</name>
    <dbReference type="NCBI Taxonomy" id="2054315"/>
    <lineage>
        <taxon>Bacteria</taxon>
        <taxon>Pseudomonadati</taxon>
        <taxon>Bacteroidota</taxon>
        <taxon>Chitinophagia</taxon>
        <taxon>Chitinophagales</taxon>
        <taxon>Chitinophagaceae</taxon>
        <taxon>Nemorincola</taxon>
    </lineage>
</organism>
<dbReference type="InterPro" id="IPR003468">
    <property type="entry name" value="Cyt_c_oxidase_monohaem-su/FixO"/>
</dbReference>
<comment type="similarity">
    <text evidence="20">Belongs to the heme-copper respiratory oxidase family.</text>
</comment>
<dbReference type="CDD" id="cd01661">
    <property type="entry name" value="cbb3_Oxidase_I"/>
    <property type="match status" value="1"/>
</dbReference>
<keyword evidence="7" id="KW-1003">Cell membrane</keyword>
<dbReference type="Proteomes" id="UP001500067">
    <property type="component" value="Unassembled WGS sequence"/>
</dbReference>
<evidence type="ECO:0000256" key="8">
    <source>
        <dbReference type="ARBA" id="ARBA00022617"/>
    </source>
</evidence>
<dbReference type="InterPro" id="IPR023616">
    <property type="entry name" value="Cyt_c_oxase-like_su1_dom"/>
</dbReference>
<dbReference type="PROSITE" id="PS00077">
    <property type="entry name" value="COX1_CUB"/>
    <property type="match status" value="1"/>
</dbReference>
<evidence type="ECO:0000256" key="16">
    <source>
        <dbReference type="ARBA" id="ARBA00023008"/>
    </source>
</evidence>
<accession>A0ABP8NIE0</accession>
<feature type="domain" description="Cytochrome oxidase subunit I profile" evidence="22">
    <location>
        <begin position="25"/>
        <end position="473"/>
    </location>
</feature>
<evidence type="ECO:0000256" key="6">
    <source>
        <dbReference type="ARBA" id="ARBA00022448"/>
    </source>
</evidence>
<keyword evidence="25" id="KW-1185">Reference proteome</keyword>
<dbReference type="PROSITE" id="PS51007">
    <property type="entry name" value="CYTC"/>
    <property type="match status" value="1"/>
</dbReference>
<keyword evidence="14 21" id="KW-1133">Transmembrane helix</keyword>
<evidence type="ECO:0000256" key="5">
    <source>
        <dbReference type="ARBA" id="ARBA00012949"/>
    </source>
</evidence>
<comment type="catalytic activity">
    <reaction evidence="18">
        <text>4 Fe(II)-[cytochrome c] + O2 + 8 H(+)(in) = 4 Fe(III)-[cytochrome c] + 2 H2O + 4 H(+)(out)</text>
        <dbReference type="Rhea" id="RHEA:11436"/>
        <dbReference type="Rhea" id="RHEA-COMP:10350"/>
        <dbReference type="Rhea" id="RHEA-COMP:14399"/>
        <dbReference type="ChEBI" id="CHEBI:15377"/>
        <dbReference type="ChEBI" id="CHEBI:15378"/>
        <dbReference type="ChEBI" id="CHEBI:15379"/>
        <dbReference type="ChEBI" id="CHEBI:29033"/>
        <dbReference type="ChEBI" id="CHEBI:29034"/>
        <dbReference type="EC" id="7.1.1.9"/>
    </reaction>
</comment>
<evidence type="ECO:0000259" key="22">
    <source>
        <dbReference type="PROSITE" id="PS50855"/>
    </source>
</evidence>
<name>A0ABP8NIE0_9BACT</name>
<dbReference type="EMBL" id="BAABFA010000011">
    <property type="protein sequence ID" value="GAA4466415.1"/>
    <property type="molecule type" value="Genomic_DNA"/>
</dbReference>
<evidence type="ECO:0000259" key="23">
    <source>
        <dbReference type="PROSITE" id="PS51007"/>
    </source>
</evidence>
<evidence type="ECO:0000256" key="20">
    <source>
        <dbReference type="RuleBase" id="RU000370"/>
    </source>
</evidence>
<dbReference type="NCBIfam" id="NF011053">
    <property type="entry name" value="PRK14485.1"/>
    <property type="match status" value="1"/>
</dbReference>
<evidence type="ECO:0000256" key="13">
    <source>
        <dbReference type="ARBA" id="ARBA00022982"/>
    </source>
</evidence>
<evidence type="ECO:0000256" key="2">
    <source>
        <dbReference type="ARBA" id="ARBA00001973"/>
    </source>
</evidence>
<feature type="transmembrane region" description="Helical" evidence="21">
    <location>
        <begin position="505"/>
        <end position="526"/>
    </location>
</feature>
<evidence type="ECO:0000256" key="14">
    <source>
        <dbReference type="ARBA" id="ARBA00022989"/>
    </source>
</evidence>
<dbReference type="InterPro" id="IPR036909">
    <property type="entry name" value="Cyt_c-like_dom_sf"/>
</dbReference>
<comment type="cofactor">
    <cofactor evidence="1">
        <name>heme b</name>
        <dbReference type="ChEBI" id="CHEBI:60344"/>
    </cofactor>
</comment>
<dbReference type="Gene3D" id="1.10.760.10">
    <property type="entry name" value="Cytochrome c-like domain"/>
    <property type="match status" value="1"/>
</dbReference>
<feature type="transmembrane region" description="Helical" evidence="21">
    <location>
        <begin position="392"/>
        <end position="410"/>
    </location>
</feature>
<comment type="cofactor">
    <cofactor evidence="2">
        <name>Cu(2+)</name>
        <dbReference type="ChEBI" id="CHEBI:29036"/>
    </cofactor>
</comment>
<evidence type="ECO:0000256" key="21">
    <source>
        <dbReference type="SAM" id="Phobius"/>
    </source>
</evidence>
<feature type="transmembrane region" description="Helical" evidence="21">
    <location>
        <begin position="314"/>
        <end position="330"/>
    </location>
</feature>
<evidence type="ECO:0000256" key="1">
    <source>
        <dbReference type="ARBA" id="ARBA00001970"/>
    </source>
</evidence>
<evidence type="ECO:0000313" key="24">
    <source>
        <dbReference type="EMBL" id="GAA4466415.1"/>
    </source>
</evidence>
<keyword evidence="15 19" id="KW-0408">Iron</keyword>
<evidence type="ECO:0000256" key="15">
    <source>
        <dbReference type="ARBA" id="ARBA00023004"/>
    </source>
</evidence>
<dbReference type="InterPro" id="IPR023615">
    <property type="entry name" value="Cyt_c_Oxase_su1_BS"/>
</dbReference>
<evidence type="ECO:0000256" key="18">
    <source>
        <dbReference type="ARBA" id="ARBA00047816"/>
    </source>
</evidence>
<dbReference type="SUPFAM" id="SSF46626">
    <property type="entry name" value="Cytochrome c"/>
    <property type="match status" value="1"/>
</dbReference>
<feature type="transmembrane region" description="Helical" evidence="21">
    <location>
        <begin position="441"/>
        <end position="463"/>
    </location>
</feature>
<keyword evidence="8 19" id="KW-0349">Heme</keyword>
<keyword evidence="17 21" id="KW-0472">Membrane</keyword>
<keyword evidence="9 20" id="KW-0679">Respiratory chain</keyword>
<gene>
    <name evidence="24" type="primary">ccoN</name>
    <name evidence="24" type="ORF">GCM10023093_20530</name>
</gene>
<comment type="caution">
    <text evidence="24">The sequence shown here is derived from an EMBL/GenBank/DDBJ whole genome shotgun (WGS) entry which is preliminary data.</text>
</comment>
<dbReference type="NCBIfam" id="TIGR00780">
    <property type="entry name" value="ccoN"/>
    <property type="match status" value="1"/>
</dbReference>
<dbReference type="RefSeq" id="WP_345082626.1">
    <property type="nucleotide sequence ID" value="NZ_BAABFA010000011.1"/>
</dbReference>
<dbReference type="Gene3D" id="1.20.210.10">
    <property type="entry name" value="Cytochrome c oxidase-like, subunit I domain"/>
    <property type="match status" value="1"/>
</dbReference>
<evidence type="ECO:0000256" key="9">
    <source>
        <dbReference type="ARBA" id="ARBA00022660"/>
    </source>
</evidence>
<evidence type="ECO:0000313" key="25">
    <source>
        <dbReference type="Proteomes" id="UP001500067"/>
    </source>
</evidence>
<dbReference type="InterPro" id="IPR000883">
    <property type="entry name" value="Cyt_C_Oxase_1"/>
</dbReference>
<dbReference type="NCBIfam" id="TIGR00781">
    <property type="entry name" value="ccoO"/>
    <property type="match status" value="1"/>
</dbReference>
<dbReference type="NCBIfam" id="NF011055">
    <property type="entry name" value="PRK14487.1"/>
    <property type="match status" value="1"/>
</dbReference>
<dbReference type="EC" id="7.1.1.9" evidence="5"/>
<feature type="transmembrane region" description="Helical" evidence="21">
    <location>
        <begin position="138"/>
        <end position="158"/>
    </location>
</feature>
<evidence type="ECO:0000256" key="12">
    <source>
        <dbReference type="ARBA" id="ARBA00022967"/>
    </source>
</evidence>
<feature type="transmembrane region" description="Helical" evidence="21">
    <location>
        <begin position="24"/>
        <end position="47"/>
    </location>
</feature>
<dbReference type="Pfam" id="PF02433">
    <property type="entry name" value="FixO"/>
    <property type="match status" value="1"/>
</dbReference>
<evidence type="ECO:0000256" key="19">
    <source>
        <dbReference type="PROSITE-ProRule" id="PRU00433"/>
    </source>
</evidence>
<evidence type="ECO:0000256" key="4">
    <source>
        <dbReference type="ARBA" id="ARBA00004673"/>
    </source>
</evidence>
<comment type="subcellular location">
    <subcellularLocation>
        <location evidence="3">Cell membrane</location>
        <topology evidence="3">Multi-pass membrane protein</topology>
    </subcellularLocation>
</comment>
<feature type="transmembrane region" description="Helical" evidence="21">
    <location>
        <begin position="245"/>
        <end position="262"/>
    </location>
</feature>
<reference evidence="25" key="1">
    <citation type="journal article" date="2019" name="Int. J. Syst. Evol. Microbiol.">
        <title>The Global Catalogue of Microorganisms (GCM) 10K type strain sequencing project: providing services to taxonomists for standard genome sequencing and annotation.</title>
        <authorList>
            <consortium name="The Broad Institute Genomics Platform"/>
            <consortium name="The Broad Institute Genome Sequencing Center for Infectious Disease"/>
            <person name="Wu L."/>
            <person name="Ma J."/>
        </authorList>
    </citation>
    <scope>NUCLEOTIDE SEQUENCE [LARGE SCALE GENOMIC DNA]</scope>
    <source>
        <strain evidence="25">JCM 32105</strain>
    </source>
</reference>
<protein>
    <recommendedName>
        <fullName evidence="5">cytochrome-c oxidase</fullName>
        <ecNumber evidence="5">7.1.1.9</ecNumber>
    </recommendedName>
</protein>
<dbReference type="InterPro" id="IPR004677">
    <property type="entry name" value="Cyt_c_oxidase_cbb3_su1"/>
</dbReference>
<dbReference type="InterPro" id="IPR036927">
    <property type="entry name" value="Cyt_c_oxase-like_su1_sf"/>
</dbReference>
<feature type="transmembrane region" description="Helical" evidence="21">
    <location>
        <begin position="211"/>
        <end position="233"/>
    </location>
</feature>
<dbReference type="PROSITE" id="PS50855">
    <property type="entry name" value="COX1"/>
    <property type="match status" value="1"/>
</dbReference>
<feature type="domain" description="Cytochrome c" evidence="23">
    <location>
        <begin position="542"/>
        <end position="705"/>
    </location>
</feature>
<feature type="transmembrane region" description="Helical" evidence="21">
    <location>
        <begin position="282"/>
        <end position="302"/>
    </location>
</feature>
<keyword evidence="10 20" id="KW-0812">Transmembrane</keyword>
<evidence type="ECO:0000256" key="10">
    <source>
        <dbReference type="ARBA" id="ARBA00022692"/>
    </source>
</evidence>
<feature type="transmembrane region" description="Helical" evidence="21">
    <location>
        <begin position="165"/>
        <end position="185"/>
    </location>
</feature>
<keyword evidence="12" id="KW-1278">Translocase</keyword>
<evidence type="ECO:0000256" key="17">
    <source>
        <dbReference type="ARBA" id="ARBA00023136"/>
    </source>
</evidence>
<dbReference type="InterPro" id="IPR009056">
    <property type="entry name" value="Cyt_c-like_dom"/>
</dbReference>
<keyword evidence="16" id="KW-0186">Copper</keyword>
<dbReference type="Pfam" id="PF00115">
    <property type="entry name" value="COX1"/>
    <property type="match status" value="1"/>
</dbReference>
<proteinExistence type="inferred from homology"/>
<feature type="transmembrane region" description="Helical" evidence="21">
    <location>
        <begin position="350"/>
        <end position="372"/>
    </location>
</feature>
<comment type="pathway">
    <text evidence="4">Energy metabolism; oxidative phosphorylation.</text>
</comment>
<evidence type="ECO:0000256" key="7">
    <source>
        <dbReference type="ARBA" id="ARBA00022475"/>
    </source>
</evidence>
<keyword evidence="11 19" id="KW-0479">Metal-binding</keyword>
<evidence type="ECO:0000256" key="11">
    <source>
        <dbReference type="ARBA" id="ARBA00022723"/>
    </source>
</evidence>
<dbReference type="PANTHER" id="PTHR10422:SF29">
    <property type="entry name" value="CYTOCHROME C OXIDASE SUBUNIT 1 HOMOLOG, BACTEROID"/>
    <property type="match status" value="1"/>
</dbReference>
<dbReference type="SUPFAM" id="SSF81442">
    <property type="entry name" value="Cytochrome c oxidase subunit I-like"/>
    <property type="match status" value="1"/>
</dbReference>
<feature type="transmembrane region" description="Helical" evidence="21">
    <location>
        <begin position="67"/>
        <end position="87"/>
    </location>
</feature>
<dbReference type="PANTHER" id="PTHR10422">
    <property type="entry name" value="CYTOCHROME C OXIDASE SUBUNIT 1"/>
    <property type="match status" value="1"/>
</dbReference>
<keyword evidence="6 20" id="KW-0813">Transport</keyword>